<keyword evidence="5 6" id="KW-0472">Membrane</keyword>
<dbReference type="NCBIfam" id="TIGR00360">
    <property type="entry name" value="ComEC_N-term"/>
    <property type="match status" value="1"/>
</dbReference>
<comment type="caution">
    <text evidence="9">The sequence shown here is derived from an EMBL/GenBank/DDBJ whole genome shotgun (WGS) entry which is preliminary data.</text>
</comment>
<protein>
    <submittedName>
        <fullName evidence="9">ComEC family competence protein</fullName>
    </submittedName>
</protein>
<dbReference type="Proteomes" id="UP000591071">
    <property type="component" value="Unassembled WGS sequence"/>
</dbReference>
<feature type="transmembrane region" description="Helical" evidence="6">
    <location>
        <begin position="409"/>
        <end position="432"/>
    </location>
</feature>
<dbReference type="Pfam" id="PF13567">
    <property type="entry name" value="DUF4131"/>
    <property type="match status" value="1"/>
</dbReference>
<sequence length="716" mass="79818">MTYISIFAALAFACGIIAADIVPVPAAAGLAGAGFCLPAMWALRHRMRWALILLLCLMFSLGLFRLAWESRQYEALPAYLAGMEVYVEGTVKEKKHSYETEQGTMSRYVIDMDYFAFPDDPARHRGKGSIYVTLPASPVHPPSERLGLRLNLKELTYYGNPGLYDARHRDREQSIFLKGYTVPDTKIEILEPGRGILCQLWRLRQYLTHMYQTVLDRDNAYILSSLLFGGHYDDLPPSLLESFSVTGLIHILSVSGSHISLLLAAVQILGRLASLREKPLFILSAVVVIVYGALAEGTAPVIRSSLMGLISAYSLTARRQYTACHALALAIIAMLLYSPYLLFDLSFQLSCGASAGIVLLQRPVERWFSFLPSFLRSGISVCICAQLLLIPFLLHYFSALPVYSLLANLLVAPVLDFVILLGLAASVLGMAVLPLGQVLLYVLQPLLSLAVKGNYFISSLPYSRFWQGAWPVYTSAAYYLVLTGLFFLPPYRKVLLRMAGILFLVSTLYAVYTRPEIMIYSYDMGNDRATCIVYDDTSACLWYNKSQWSHEGQIACALTPALRHCGIFHLDQVWVSGDAGPAEAQLRQDFTIGDLQVVTEPVEGDAAGLIQTGVPYYLYETSLPRQFPSGSVLEVQSLRQAGRTAFPRDADFLILHRSGPRDVQWKRWCETAALYDIPCVTPEEDGAVILSWRRGCWTVRSPGGEWFETGKNHIWQ</sequence>
<evidence type="ECO:0000313" key="10">
    <source>
        <dbReference type="Proteomes" id="UP000591071"/>
    </source>
</evidence>
<accession>A0A848BU40</accession>
<evidence type="ECO:0000256" key="3">
    <source>
        <dbReference type="ARBA" id="ARBA00022692"/>
    </source>
</evidence>
<dbReference type="PANTHER" id="PTHR30619">
    <property type="entry name" value="DNA INTERNALIZATION/COMPETENCE PROTEIN COMEC/REC2"/>
    <property type="match status" value="1"/>
</dbReference>
<comment type="subcellular location">
    <subcellularLocation>
        <location evidence="1">Cell membrane</location>
        <topology evidence="1">Multi-pass membrane protein</topology>
    </subcellularLocation>
</comment>
<keyword evidence="3 6" id="KW-0812">Transmembrane</keyword>
<feature type="domain" description="DUF4131" evidence="8">
    <location>
        <begin position="23"/>
        <end position="183"/>
    </location>
</feature>
<keyword evidence="4 6" id="KW-1133">Transmembrane helix</keyword>
<proteinExistence type="predicted"/>
<feature type="transmembrane region" description="Helical" evidence="6">
    <location>
        <begin position="281"/>
        <end position="302"/>
    </location>
</feature>
<gene>
    <name evidence="9" type="ORF">HF872_09070</name>
</gene>
<feature type="transmembrane region" description="Helical" evidence="6">
    <location>
        <begin position="248"/>
        <end position="269"/>
    </location>
</feature>
<evidence type="ECO:0000259" key="8">
    <source>
        <dbReference type="Pfam" id="PF13567"/>
    </source>
</evidence>
<name>A0A848BU40_9FIRM</name>
<dbReference type="RefSeq" id="WP_170087766.1">
    <property type="nucleotide sequence ID" value="NZ_JABAFG010000014.1"/>
</dbReference>
<feature type="domain" description="ComEC/Rec2-related protein" evidence="7">
    <location>
        <begin position="230"/>
        <end position="488"/>
    </location>
</feature>
<dbReference type="InterPro" id="IPR052159">
    <property type="entry name" value="Competence_DNA_uptake"/>
</dbReference>
<organism evidence="9 10">
    <name type="scientific">Megasphaera hexanoica</name>
    <dbReference type="NCBI Taxonomy" id="1675036"/>
    <lineage>
        <taxon>Bacteria</taxon>
        <taxon>Bacillati</taxon>
        <taxon>Bacillota</taxon>
        <taxon>Negativicutes</taxon>
        <taxon>Veillonellales</taxon>
        <taxon>Veillonellaceae</taxon>
        <taxon>Megasphaera</taxon>
    </lineage>
</organism>
<dbReference type="EMBL" id="JABAFG010000014">
    <property type="protein sequence ID" value="NME28765.1"/>
    <property type="molecule type" value="Genomic_DNA"/>
</dbReference>
<evidence type="ECO:0000256" key="2">
    <source>
        <dbReference type="ARBA" id="ARBA00022475"/>
    </source>
</evidence>
<dbReference type="Pfam" id="PF03772">
    <property type="entry name" value="Competence"/>
    <property type="match status" value="1"/>
</dbReference>
<feature type="transmembrane region" description="Helical" evidence="6">
    <location>
        <begin position="374"/>
        <end position="397"/>
    </location>
</feature>
<dbReference type="AlphaFoldDB" id="A0A848BU40"/>
<dbReference type="GO" id="GO:0005886">
    <property type="term" value="C:plasma membrane"/>
    <property type="evidence" value="ECO:0007669"/>
    <property type="project" value="UniProtKB-SubCell"/>
</dbReference>
<dbReference type="InterPro" id="IPR025405">
    <property type="entry name" value="DUF4131"/>
</dbReference>
<dbReference type="PANTHER" id="PTHR30619:SF1">
    <property type="entry name" value="RECOMBINATION PROTEIN 2"/>
    <property type="match status" value="1"/>
</dbReference>
<evidence type="ECO:0000259" key="7">
    <source>
        <dbReference type="Pfam" id="PF03772"/>
    </source>
</evidence>
<reference evidence="9 10" key="1">
    <citation type="submission" date="2020-04" db="EMBL/GenBank/DDBJ databases">
        <authorList>
            <person name="Hitch T.C.A."/>
            <person name="Wylensek D."/>
            <person name="Clavel T."/>
        </authorList>
    </citation>
    <scope>NUCLEOTIDE SEQUENCE [LARGE SCALE GENOMIC DNA]</scope>
    <source>
        <strain evidence="9 10">Oil-RF-744-FAT-WT-6-1</strain>
    </source>
</reference>
<evidence type="ECO:0000256" key="5">
    <source>
        <dbReference type="ARBA" id="ARBA00023136"/>
    </source>
</evidence>
<evidence type="ECO:0000313" key="9">
    <source>
        <dbReference type="EMBL" id="NME28765.1"/>
    </source>
</evidence>
<feature type="transmembrane region" description="Helical" evidence="6">
    <location>
        <begin position="494"/>
        <end position="512"/>
    </location>
</feature>
<feature type="transmembrane region" description="Helical" evidence="6">
    <location>
        <begin position="49"/>
        <end position="68"/>
    </location>
</feature>
<evidence type="ECO:0000256" key="1">
    <source>
        <dbReference type="ARBA" id="ARBA00004651"/>
    </source>
</evidence>
<evidence type="ECO:0000256" key="6">
    <source>
        <dbReference type="SAM" id="Phobius"/>
    </source>
</evidence>
<dbReference type="InterPro" id="IPR004477">
    <property type="entry name" value="ComEC_N"/>
</dbReference>
<feature type="transmembrane region" description="Helical" evidence="6">
    <location>
        <begin position="469"/>
        <end position="488"/>
    </location>
</feature>
<evidence type="ECO:0000256" key="4">
    <source>
        <dbReference type="ARBA" id="ARBA00022989"/>
    </source>
</evidence>
<keyword evidence="2" id="KW-1003">Cell membrane</keyword>
<feature type="transmembrane region" description="Helical" evidence="6">
    <location>
        <begin position="323"/>
        <end position="343"/>
    </location>
</feature>